<dbReference type="InterPro" id="IPR001926">
    <property type="entry name" value="TrpB-like_PALP"/>
</dbReference>
<dbReference type="GO" id="GO:0009088">
    <property type="term" value="P:threonine biosynthetic process"/>
    <property type="evidence" value="ECO:0007669"/>
    <property type="project" value="UniProtKB-UniRule"/>
</dbReference>
<feature type="domain" description="Threonine synthase N-terminal" evidence="14">
    <location>
        <begin position="8"/>
        <end position="83"/>
    </location>
</feature>
<keyword evidence="8" id="KW-0791">Threonine biosynthesis</keyword>
<dbReference type="NCBIfam" id="TIGR00260">
    <property type="entry name" value="thrC"/>
    <property type="match status" value="1"/>
</dbReference>
<evidence type="ECO:0000256" key="12">
    <source>
        <dbReference type="PIRSR" id="PIRSR604450-51"/>
    </source>
</evidence>
<dbReference type="InterPro" id="IPR029144">
    <property type="entry name" value="Thr_synth_N"/>
</dbReference>
<reference evidence="15 16" key="1">
    <citation type="submission" date="2016-02" db="EMBL/GenBank/DDBJ databases">
        <title>Gardnerella vaginalis Subgroups Defined by cpn60 Sequencing and Sialidase Activity in Isolates from Canada, Belgium and Kenya.</title>
        <authorList>
            <person name="Schellenberg J."/>
            <person name="Paramel Jayaprakash T."/>
            <person name="Withana Gamage N."/>
            <person name="Patterson M.H."/>
            <person name="Vaneechoutte M."/>
            <person name="Hill J.E."/>
        </authorList>
    </citation>
    <scope>NUCLEOTIDE SEQUENCE [LARGE SCALE GENOMIC DNA]</scope>
    <source>
        <strain evidence="15 16">N160</strain>
    </source>
</reference>
<dbReference type="PANTHER" id="PTHR43515:SF1">
    <property type="entry name" value="THREONINE SYNTHASE-LIKE 1"/>
    <property type="match status" value="1"/>
</dbReference>
<comment type="cofactor">
    <cofactor evidence="1 12">
        <name>pyridoxal 5'-phosphate</name>
        <dbReference type="ChEBI" id="CHEBI:597326"/>
    </cofactor>
</comment>
<comment type="pathway">
    <text evidence="3">Amino-acid biosynthesis; L-threonine biosynthesis; L-threonine from L-aspartate: step 5/5.</text>
</comment>
<dbReference type="GO" id="GO:0030170">
    <property type="term" value="F:pyridoxal phosphate binding"/>
    <property type="evidence" value="ECO:0007669"/>
    <property type="project" value="InterPro"/>
</dbReference>
<dbReference type="CDD" id="cd01560">
    <property type="entry name" value="Thr-synth_2"/>
    <property type="match status" value="1"/>
</dbReference>
<evidence type="ECO:0000256" key="7">
    <source>
        <dbReference type="ARBA" id="ARBA00022605"/>
    </source>
</evidence>
<dbReference type="InterPro" id="IPR000634">
    <property type="entry name" value="Ser/Thr_deHydtase_PyrdxlP-BS"/>
</dbReference>
<keyword evidence="7" id="KW-0028">Amino-acid biosynthesis</keyword>
<dbReference type="InterPro" id="IPR036052">
    <property type="entry name" value="TrpB-like_PALP_sf"/>
</dbReference>
<evidence type="ECO:0000256" key="6">
    <source>
        <dbReference type="ARBA" id="ARBA00018679"/>
    </source>
</evidence>
<name>A0A3E1IQT0_GARVA</name>
<dbReference type="GO" id="GO:0005737">
    <property type="term" value="C:cytoplasm"/>
    <property type="evidence" value="ECO:0007669"/>
    <property type="project" value="TreeGrafter"/>
</dbReference>
<evidence type="ECO:0000256" key="8">
    <source>
        <dbReference type="ARBA" id="ARBA00022697"/>
    </source>
</evidence>
<evidence type="ECO:0000256" key="9">
    <source>
        <dbReference type="ARBA" id="ARBA00022898"/>
    </source>
</evidence>
<evidence type="ECO:0000256" key="3">
    <source>
        <dbReference type="ARBA" id="ARBA00004979"/>
    </source>
</evidence>
<accession>A0A3E1IQT0</accession>
<dbReference type="EMBL" id="LSLH01000001">
    <property type="protein sequence ID" value="RFD75084.1"/>
    <property type="molecule type" value="Genomic_DNA"/>
</dbReference>
<dbReference type="Pfam" id="PF00291">
    <property type="entry name" value="PALP"/>
    <property type="match status" value="1"/>
</dbReference>
<evidence type="ECO:0000313" key="16">
    <source>
        <dbReference type="Proteomes" id="UP000258888"/>
    </source>
</evidence>
<dbReference type="PANTHER" id="PTHR43515">
    <property type="entry name" value="THREONINE SYNTHASE-LIKE 1"/>
    <property type="match status" value="1"/>
</dbReference>
<comment type="function">
    <text evidence="2">Catalyzes the gamma-elimination of phosphate from L-phosphohomoserine and the beta-addition of water to produce L-threonine.</text>
</comment>
<evidence type="ECO:0000256" key="2">
    <source>
        <dbReference type="ARBA" id="ARBA00003648"/>
    </source>
</evidence>
<sequence>MAEDTAIFHSTRATTPTCTAKQAIRQGIAEDGGLFVADTLGSTRYDISKLQGKSYQEIAKDILQILLPDYSQEELSDCVKLAYADQWSNSDITPIRQLGNTRDFVMELFHGPTCAFKDVALQMLPQLMSRSQNKTEKSESNNNQNVMILTATSGDTGKAALAGFADVPGTSMVTFYPEGKVSRVQELQMTTQAGKNVQVCAVRGNFDDAQTGVKQIFTNSELNKNIEESSNTELSSANSINVGRLVPQVVYYFAAYKQLVERKAIALGDEVEFCVPTGNFGDILAGYYAKMLGLPVKHLIVASNSNNVLFDFLVSGTYNRQRPFHHTVAPSMDILVSSNLERMLYYMCDKDTRLIQMLMNDLAQWGAFEIPENVLAKIRAIFGCGWANEDQIREAISDCWNKYKYVIDPHTACGYFVMQHIPHDENAPRVLLSTASPYKFPRVVAEALGLKNVQNMDDFQCMDALSEATGTKAPSMLRELENKTPRFTDVIDISQMPSYVQTQANNFAK</sequence>
<dbReference type="InterPro" id="IPR037158">
    <property type="entry name" value="Thr_synth_N_sf"/>
</dbReference>
<evidence type="ECO:0000259" key="13">
    <source>
        <dbReference type="Pfam" id="PF00291"/>
    </source>
</evidence>
<evidence type="ECO:0000313" key="15">
    <source>
        <dbReference type="EMBL" id="RFD75084.1"/>
    </source>
</evidence>
<dbReference type="Gene3D" id="3.90.1380.10">
    <property type="entry name" value="Threonine synthase, N-terminal domain"/>
    <property type="match status" value="1"/>
</dbReference>
<dbReference type="RefSeq" id="WP_116794139.1">
    <property type="nucleotide sequence ID" value="NZ_LSLH01000001.1"/>
</dbReference>
<keyword evidence="9 12" id="KW-0663">Pyridoxal phosphate</keyword>
<evidence type="ECO:0000256" key="4">
    <source>
        <dbReference type="ARBA" id="ARBA00005517"/>
    </source>
</evidence>
<dbReference type="PROSITE" id="PS00165">
    <property type="entry name" value="DEHYDRATASE_SER_THR"/>
    <property type="match status" value="1"/>
</dbReference>
<feature type="modified residue" description="N6-(pyridoxal phosphate)lysine" evidence="12">
    <location>
        <position position="117"/>
    </location>
</feature>
<evidence type="ECO:0000256" key="11">
    <source>
        <dbReference type="NCBIfam" id="TIGR00260"/>
    </source>
</evidence>
<dbReference type="InterPro" id="IPR004450">
    <property type="entry name" value="Thr_synthase-like"/>
</dbReference>
<keyword evidence="16" id="KW-1185">Reference proteome</keyword>
<protein>
    <recommendedName>
        <fullName evidence="6 11">Threonine synthase</fullName>
        <ecNumber evidence="5 11">4.2.3.1</ecNumber>
    </recommendedName>
</protein>
<comment type="caution">
    <text evidence="15">The sequence shown here is derived from an EMBL/GenBank/DDBJ whole genome shotgun (WGS) entry which is preliminary data.</text>
</comment>
<evidence type="ECO:0000256" key="5">
    <source>
        <dbReference type="ARBA" id="ARBA00013028"/>
    </source>
</evidence>
<dbReference type="SUPFAM" id="SSF53686">
    <property type="entry name" value="Tryptophan synthase beta subunit-like PLP-dependent enzymes"/>
    <property type="match status" value="1"/>
</dbReference>
<dbReference type="EC" id="4.2.3.1" evidence="5 11"/>
<organism evidence="15 16">
    <name type="scientific">Gardnerella vaginalis</name>
    <dbReference type="NCBI Taxonomy" id="2702"/>
    <lineage>
        <taxon>Bacteria</taxon>
        <taxon>Bacillati</taxon>
        <taxon>Actinomycetota</taxon>
        <taxon>Actinomycetes</taxon>
        <taxon>Bifidobacteriales</taxon>
        <taxon>Bifidobacteriaceae</taxon>
        <taxon>Gardnerella</taxon>
    </lineage>
</organism>
<dbReference type="Gene3D" id="3.40.50.1100">
    <property type="match status" value="2"/>
</dbReference>
<dbReference type="AlphaFoldDB" id="A0A3E1IQT0"/>
<feature type="domain" description="Tryptophan synthase beta chain-like PALP" evidence="13">
    <location>
        <begin position="106"/>
        <end position="418"/>
    </location>
</feature>
<dbReference type="Pfam" id="PF14821">
    <property type="entry name" value="Thr_synth_N"/>
    <property type="match status" value="1"/>
</dbReference>
<gene>
    <name evidence="15" type="ORF">AXE76_02465</name>
</gene>
<proteinExistence type="inferred from homology"/>
<comment type="similarity">
    <text evidence="4">Belongs to the threonine synthase family.</text>
</comment>
<evidence type="ECO:0000259" key="14">
    <source>
        <dbReference type="Pfam" id="PF14821"/>
    </source>
</evidence>
<comment type="catalytic activity">
    <reaction evidence="10">
        <text>O-phospho-L-homoserine + H2O = L-threonine + phosphate</text>
        <dbReference type="Rhea" id="RHEA:10840"/>
        <dbReference type="ChEBI" id="CHEBI:15377"/>
        <dbReference type="ChEBI" id="CHEBI:43474"/>
        <dbReference type="ChEBI" id="CHEBI:57590"/>
        <dbReference type="ChEBI" id="CHEBI:57926"/>
        <dbReference type="EC" id="4.2.3.1"/>
    </reaction>
</comment>
<evidence type="ECO:0000256" key="1">
    <source>
        <dbReference type="ARBA" id="ARBA00001933"/>
    </source>
</evidence>
<evidence type="ECO:0000256" key="10">
    <source>
        <dbReference type="ARBA" id="ARBA00049144"/>
    </source>
</evidence>
<dbReference type="UniPathway" id="UPA00050">
    <property type="reaction ID" value="UER00065"/>
</dbReference>
<dbReference type="GO" id="GO:0004795">
    <property type="term" value="F:threonine synthase activity"/>
    <property type="evidence" value="ECO:0007669"/>
    <property type="project" value="UniProtKB-UniRule"/>
</dbReference>
<dbReference type="Proteomes" id="UP000258888">
    <property type="component" value="Unassembled WGS sequence"/>
</dbReference>